<dbReference type="Pfam" id="PF24035">
    <property type="entry name" value="DUF7344"/>
    <property type="match status" value="1"/>
</dbReference>
<evidence type="ECO:0000256" key="2">
    <source>
        <dbReference type="SAM" id="Phobius"/>
    </source>
</evidence>
<dbReference type="EMBL" id="FOIS01000001">
    <property type="protein sequence ID" value="SEV82628.1"/>
    <property type="molecule type" value="Genomic_DNA"/>
</dbReference>
<dbReference type="eggNOG" id="arCOG03828">
    <property type="taxonomic scope" value="Archaea"/>
</dbReference>
<evidence type="ECO:0000313" key="4">
    <source>
        <dbReference type="EMBL" id="SEV82628.1"/>
    </source>
</evidence>
<feature type="compositionally biased region" description="Basic and acidic residues" evidence="1">
    <location>
        <begin position="129"/>
        <end position="142"/>
    </location>
</feature>
<keyword evidence="2" id="KW-0472">Membrane</keyword>
<reference evidence="5" key="1">
    <citation type="submission" date="2016-10" db="EMBL/GenBank/DDBJ databases">
        <authorList>
            <person name="Varghese N."/>
        </authorList>
    </citation>
    <scope>NUCLEOTIDE SEQUENCE [LARGE SCALE GENOMIC DNA]</scope>
    <source>
        <strain evidence="5">CGMCC 1.12284</strain>
    </source>
</reference>
<dbReference type="Proteomes" id="UP000183275">
    <property type="component" value="Unassembled WGS sequence"/>
</dbReference>
<organism evidence="4 5">
    <name type="scientific">Natrinema salifodinae</name>
    <dbReference type="NCBI Taxonomy" id="1202768"/>
    <lineage>
        <taxon>Archaea</taxon>
        <taxon>Methanobacteriati</taxon>
        <taxon>Methanobacteriota</taxon>
        <taxon>Stenosarchaea group</taxon>
        <taxon>Halobacteria</taxon>
        <taxon>Halobacteriales</taxon>
        <taxon>Natrialbaceae</taxon>
        <taxon>Natrinema</taxon>
    </lineage>
</organism>
<protein>
    <recommendedName>
        <fullName evidence="3">DUF7344 domain-containing protein</fullName>
    </recommendedName>
</protein>
<keyword evidence="2" id="KW-0812">Transmembrane</keyword>
<evidence type="ECO:0000256" key="1">
    <source>
        <dbReference type="SAM" id="MobiDB-lite"/>
    </source>
</evidence>
<dbReference type="AlphaFoldDB" id="A0A1I0M3A0"/>
<feature type="compositionally biased region" description="Basic and acidic residues" evidence="1">
    <location>
        <begin position="1"/>
        <end position="11"/>
    </location>
</feature>
<sequence length="215" mass="23816">MTLKADSHPRSSESSSNTAGADEPSELTPDDIFHVLQTNRRRDAIRYLLEKDNPVKMRDVAEYVAAKENETTVANLTSTQRQRVYIPLYQSHLPKLDEQDVIEYDKPRGIVRPTDRLEVFRPYLEVSSEESHRTDRDRRESEADGAAVRSDTTYYSAATAASLSLLLAAQLGVLTLSGLVLGSLITLLFVLATAVTTRAGARLATRSSGPHRTDV</sequence>
<gene>
    <name evidence="4" type="ORF">SAMN05216285_0385</name>
</gene>
<feature type="domain" description="DUF7344" evidence="3">
    <location>
        <begin position="33"/>
        <end position="112"/>
    </location>
</feature>
<dbReference type="RefSeq" id="WP_074854609.1">
    <property type="nucleotide sequence ID" value="NZ_FOIS01000001.1"/>
</dbReference>
<keyword evidence="2" id="KW-1133">Transmembrane helix</keyword>
<evidence type="ECO:0000259" key="3">
    <source>
        <dbReference type="Pfam" id="PF24035"/>
    </source>
</evidence>
<evidence type="ECO:0000313" key="5">
    <source>
        <dbReference type="Proteomes" id="UP000183275"/>
    </source>
</evidence>
<feature type="transmembrane region" description="Helical" evidence="2">
    <location>
        <begin position="179"/>
        <end position="197"/>
    </location>
</feature>
<feature type="region of interest" description="Disordered" evidence="1">
    <location>
        <begin position="128"/>
        <end position="148"/>
    </location>
</feature>
<feature type="region of interest" description="Disordered" evidence="1">
    <location>
        <begin position="1"/>
        <end position="29"/>
    </location>
</feature>
<keyword evidence="5" id="KW-1185">Reference proteome</keyword>
<dbReference type="InterPro" id="IPR055768">
    <property type="entry name" value="DUF7344"/>
</dbReference>
<accession>A0A1I0M3A0</accession>
<proteinExistence type="predicted"/>
<dbReference type="OrthoDB" id="331021at2157"/>
<name>A0A1I0M3A0_9EURY</name>